<protein>
    <recommendedName>
        <fullName evidence="4">Glutamyl-tRNA reductase</fullName>
        <shortName evidence="4">GluTR</shortName>
        <ecNumber evidence="4">1.2.1.70</ecNumber>
    </recommendedName>
</protein>
<dbReference type="InterPro" id="IPR036291">
    <property type="entry name" value="NAD(P)-bd_dom_sf"/>
</dbReference>
<comment type="domain">
    <text evidence="4">Possesses an unusual extended V-shaped dimeric structure with each monomer consisting of three distinct domains arranged along a curved 'spinal' alpha-helix. The N-terminal catalytic domain specifically recognizes the glutamate moiety of the substrate. The second domain is the NADPH-binding domain, and the third C-terminal domain is responsible for dimerization.</text>
</comment>
<keyword evidence="11" id="KW-1185">Reference proteome</keyword>
<comment type="subunit">
    <text evidence="4">Homodimer.</text>
</comment>
<dbReference type="InterPro" id="IPR018214">
    <property type="entry name" value="GluRdtase_CS"/>
</dbReference>
<evidence type="ECO:0000313" key="11">
    <source>
        <dbReference type="Proteomes" id="UP000515703"/>
    </source>
</evidence>
<evidence type="ECO:0000313" key="10">
    <source>
        <dbReference type="EMBL" id="BCK01020.1"/>
    </source>
</evidence>
<dbReference type="CDD" id="cd05213">
    <property type="entry name" value="NAD_bind_Glutamyl_tRNA_reduct"/>
    <property type="match status" value="1"/>
</dbReference>
<keyword evidence="2 4" id="KW-0560">Oxidoreductase</keyword>
<feature type="domain" description="Quinate/shikimate 5-dehydrogenase/glutamyl-tRNA reductase" evidence="8">
    <location>
        <begin position="181"/>
        <end position="300"/>
    </location>
</feature>
<dbReference type="UniPathway" id="UPA00251">
    <property type="reaction ID" value="UER00316"/>
</dbReference>
<dbReference type="InterPro" id="IPR015895">
    <property type="entry name" value="4pyrrol_synth_GluRdtase_N"/>
</dbReference>
<evidence type="ECO:0000256" key="6">
    <source>
        <dbReference type="PIRSR" id="PIRSR000445-2"/>
    </source>
</evidence>
<dbReference type="Proteomes" id="UP000515703">
    <property type="component" value="Chromosome"/>
</dbReference>
<feature type="binding site" evidence="4 6">
    <location>
        <begin position="115"/>
        <end position="117"/>
    </location>
    <ligand>
        <name>substrate</name>
    </ligand>
</feature>
<dbReference type="HAMAP" id="MF_00087">
    <property type="entry name" value="Glu_tRNA_reductase"/>
    <property type="match status" value="1"/>
</dbReference>
<dbReference type="InterPro" id="IPR036343">
    <property type="entry name" value="GluRdtase_N_sf"/>
</dbReference>
<feature type="binding site" evidence="4 6">
    <location>
        <position position="110"/>
    </location>
    <ligand>
        <name>substrate</name>
    </ligand>
</feature>
<feature type="domain" description="Glutamyl-tRNA reductase N-terminal" evidence="9">
    <location>
        <begin position="4"/>
        <end position="157"/>
    </location>
</feature>
<dbReference type="InterPro" id="IPR000343">
    <property type="entry name" value="4pyrrol_synth_GluRdtase"/>
</dbReference>
<sequence>MYVISISHKIATVEIRERFSFSKEEQEEFLRLVMDQGHYEECVILSTCNRCEVYFTPSPANAGFEAVQEMEKLLTEFKKTELSLLLKYFLVYNEEKAIQHLFSVTCGMDSMVIGEDEILGQVKDAYTRALNLKATKYMLNTLFQAAITCAKRIKTDTRLSKTPVSIGTLAANEVFRFGGDIKRVLIIGMTGKMGTIIMKNLYGKENIQITGTSRNHNSIEIINREYRNLRMIDFKERYEYIDEADIVISATTSPHYTITCKELSESIRTGKERLFLDLSVPLDIDREITKINGVNLHDIDFYQQISRQNFELKEQETIRAAQMIEEHLDNAKKEVIFHSFLPDLPDIGNAMEKIRPANLIYELKDRANSEELSVMLQLVRKLL</sequence>
<feature type="site" description="Important for activity" evidence="4 7">
    <location>
        <position position="100"/>
    </location>
</feature>
<comment type="miscellaneous">
    <text evidence="4">During catalysis, the active site Cys acts as a nucleophile attacking the alpha-carbonyl group of tRNA-bound glutamate with the formation of a thioester intermediate between enzyme and glutamate, and the concomitant release of tRNA(Glu). The thioester intermediate is finally reduced by direct hydride transfer from NADPH, to form the product GSA.</text>
</comment>
<dbReference type="Pfam" id="PF05201">
    <property type="entry name" value="GlutR_N"/>
    <property type="match status" value="1"/>
</dbReference>
<proteinExistence type="inferred from homology"/>
<evidence type="ECO:0000256" key="3">
    <source>
        <dbReference type="ARBA" id="ARBA00023244"/>
    </source>
</evidence>
<keyword evidence="3 4" id="KW-0627">Porphyrin biosynthesis</keyword>
<dbReference type="GO" id="GO:0050661">
    <property type="term" value="F:NADP binding"/>
    <property type="evidence" value="ECO:0007669"/>
    <property type="project" value="InterPro"/>
</dbReference>
<dbReference type="PIRSF" id="PIRSF000445">
    <property type="entry name" value="4pyrrol_synth_GluRdtase"/>
    <property type="match status" value="1"/>
</dbReference>
<organism evidence="10 11">
    <name type="scientific">Anaerocolumna chitinilytica</name>
    <dbReference type="NCBI Taxonomy" id="1727145"/>
    <lineage>
        <taxon>Bacteria</taxon>
        <taxon>Bacillati</taxon>
        <taxon>Bacillota</taxon>
        <taxon>Clostridia</taxon>
        <taxon>Lachnospirales</taxon>
        <taxon>Lachnospiraceae</taxon>
        <taxon>Anaerocolumna</taxon>
    </lineage>
</organism>
<dbReference type="AlphaFoldDB" id="A0A7I8DRK6"/>
<reference evidence="10 11" key="1">
    <citation type="submission" date="2020-08" db="EMBL/GenBank/DDBJ databases">
        <title>Draft genome sequencing of an Anaerocolumna strain isolated from anoxic soil subjected to BSD treatment.</title>
        <authorList>
            <person name="Uek A."/>
            <person name="Tonouchi A."/>
        </authorList>
    </citation>
    <scope>NUCLEOTIDE SEQUENCE [LARGE SCALE GENOMIC DNA]</scope>
    <source>
        <strain evidence="10 11">CTTW</strain>
    </source>
</reference>
<feature type="binding site" evidence="4 6">
    <location>
        <position position="121"/>
    </location>
    <ligand>
        <name>substrate</name>
    </ligand>
</feature>
<feature type="active site" description="Nucleophile" evidence="4 5">
    <location>
        <position position="48"/>
    </location>
</feature>
<dbReference type="KEGG" id="acht:bsdcttw_40600"/>
<evidence type="ECO:0000256" key="5">
    <source>
        <dbReference type="PIRSR" id="PIRSR000445-1"/>
    </source>
</evidence>
<evidence type="ECO:0000256" key="2">
    <source>
        <dbReference type="ARBA" id="ARBA00023002"/>
    </source>
</evidence>
<name>A0A7I8DRK6_9FIRM</name>
<reference evidence="10 11" key="2">
    <citation type="submission" date="2020-08" db="EMBL/GenBank/DDBJ databases">
        <authorList>
            <person name="Ueki A."/>
            <person name="Tonouchi A."/>
        </authorList>
    </citation>
    <scope>NUCLEOTIDE SEQUENCE [LARGE SCALE GENOMIC DNA]</scope>
    <source>
        <strain evidence="10 11">CTTW</strain>
    </source>
</reference>
<comment type="function">
    <text evidence="4">Catalyzes the NADPH-dependent reduction of glutamyl-tRNA(Glu) to glutamate 1-semialdehyde (GSA).</text>
</comment>
<dbReference type="NCBIfam" id="TIGR01035">
    <property type="entry name" value="hemA"/>
    <property type="match status" value="1"/>
</dbReference>
<dbReference type="Gene3D" id="3.40.50.720">
    <property type="entry name" value="NAD(P)-binding Rossmann-like Domain"/>
    <property type="match status" value="1"/>
</dbReference>
<accession>A0A7I8DRK6</accession>
<dbReference type="EMBL" id="AP023368">
    <property type="protein sequence ID" value="BCK01020.1"/>
    <property type="molecule type" value="Genomic_DNA"/>
</dbReference>
<evidence type="ECO:0000256" key="1">
    <source>
        <dbReference type="ARBA" id="ARBA00022857"/>
    </source>
</evidence>
<comment type="pathway">
    <text evidence="4">Porphyrin-containing compound metabolism; protoporphyrin-IX biosynthesis; 5-aminolevulinate from L-glutamyl-tRNA(Glu): step 1/2.</text>
</comment>
<comment type="similarity">
    <text evidence="4">Belongs to the glutamyl-tRNA reductase family.</text>
</comment>
<feature type="binding site" evidence="4 6">
    <location>
        <begin position="47"/>
        <end position="50"/>
    </location>
    <ligand>
        <name>substrate</name>
    </ligand>
</feature>
<evidence type="ECO:0000256" key="7">
    <source>
        <dbReference type="PIRSR" id="PIRSR000445-4"/>
    </source>
</evidence>
<dbReference type="SUPFAM" id="SSF51735">
    <property type="entry name" value="NAD(P)-binding Rossmann-fold domains"/>
    <property type="match status" value="1"/>
</dbReference>
<dbReference type="InterPro" id="IPR006151">
    <property type="entry name" value="Shikm_DH/Glu-tRNA_Rdtase"/>
</dbReference>
<evidence type="ECO:0000256" key="4">
    <source>
        <dbReference type="HAMAP-Rule" id="MF_00087"/>
    </source>
</evidence>
<dbReference type="SUPFAM" id="SSF69742">
    <property type="entry name" value="Glutamyl tRNA-reductase catalytic, N-terminal domain"/>
    <property type="match status" value="1"/>
</dbReference>
<dbReference type="PANTHER" id="PTHR43013">
    <property type="entry name" value="GLUTAMYL-TRNA REDUCTASE"/>
    <property type="match status" value="1"/>
</dbReference>
<dbReference type="GO" id="GO:0019353">
    <property type="term" value="P:protoporphyrinogen IX biosynthetic process from glutamate"/>
    <property type="evidence" value="ECO:0007669"/>
    <property type="project" value="TreeGrafter"/>
</dbReference>
<comment type="catalytic activity">
    <reaction evidence="4">
        <text>(S)-4-amino-5-oxopentanoate + tRNA(Glu) + NADP(+) = L-glutamyl-tRNA(Glu) + NADPH + H(+)</text>
        <dbReference type="Rhea" id="RHEA:12344"/>
        <dbReference type="Rhea" id="RHEA-COMP:9663"/>
        <dbReference type="Rhea" id="RHEA-COMP:9680"/>
        <dbReference type="ChEBI" id="CHEBI:15378"/>
        <dbReference type="ChEBI" id="CHEBI:57501"/>
        <dbReference type="ChEBI" id="CHEBI:57783"/>
        <dbReference type="ChEBI" id="CHEBI:58349"/>
        <dbReference type="ChEBI" id="CHEBI:78442"/>
        <dbReference type="ChEBI" id="CHEBI:78520"/>
        <dbReference type="EC" id="1.2.1.70"/>
    </reaction>
</comment>
<dbReference type="FunFam" id="3.30.460.30:FF:000001">
    <property type="entry name" value="Glutamyl-tRNA reductase"/>
    <property type="match status" value="1"/>
</dbReference>
<dbReference type="RefSeq" id="WP_185256634.1">
    <property type="nucleotide sequence ID" value="NZ_AP023368.1"/>
</dbReference>
<gene>
    <name evidence="4 10" type="primary">hemA</name>
    <name evidence="10" type="ORF">bsdcttw_40600</name>
</gene>
<feature type="binding site" evidence="4">
    <location>
        <begin position="189"/>
        <end position="194"/>
    </location>
    <ligand>
        <name>NADP(+)</name>
        <dbReference type="ChEBI" id="CHEBI:58349"/>
    </ligand>
</feature>
<evidence type="ECO:0000259" key="9">
    <source>
        <dbReference type="Pfam" id="PF05201"/>
    </source>
</evidence>
<dbReference type="Gene3D" id="3.30.460.30">
    <property type="entry name" value="Glutamyl-tRNA reductase, N-terminal domain"/>
    <property type="match status" value="1"/>
</dbReference>
<keyword evidence="1 4" id="KW-0521">NADP</keyword>
<dbReference type="EC" id="1.2.1.70" evidence="4"/>
<dbReference type="PROSITE" id="PS00747">
    <property type="entry name" value="GLUTR"/>
    <property type="match status" value="1"/>
</dbReference>
<dbReference type="Pfam" id="PF01488">
    <property type="entry name" value="Shikimate_DH"/>
    <property type="match status" value="1"/>
</dbReference>
<evidence type="ECO:0000259" key="8">
    <source>
        <dbReference type="Pfam" id="PF01488"/>
    </source>
</evidence>
<dbReference type="PANTHER" id="PTHR43013:SF1">
    <property type="entry name" value="GLUTAMYL-TRNA REDUCTASE"/>
    <property type="match status" value="1"/>
</dbReference>
<dbReference type="GO" id="GO:0008883">
    <property type="term" value="F:glutamyl-tRNA reductase activity"/>
    <property type="evidence" value="ECO:0007669"/>
    <property type="project" value="UniProtKB-UniRule"/>
</dbReference>